<protein>
    <submittedName>
        <fullName evidence="4">REJ domain protein</fullName>
    </submittedName>
</protein>
<proteinExistence type="predicted"/>
<dbReference type="eggNOG" id="KOG3525">
    <property type="taxonomic scope" value="Eukaryota"/>
</dbReference>
<dbReference type="InterPro" id="IPR006212">
    <property type="entry name" value="Furin_repeat"/>
</dbReference>
<feature type="domain" description="PKD/REJ-like" evidence="3">
    <location>
        <begin position="1003"/>
        <end position="1400"/>
    </location>
</feature>
<dbReference type="InterPro" id="IPR009030">
    <property type="entry name" value="Growth_fac_rcpt_cys_sf"/>
</dbReference>
<keyword evidence="1" id="KW-0812">Transmembrane</keyword>
<organism evidence="4 5">
    <name type="scientific">Tetrahymena thermophila (strain SB210)</name>
    <dbReference type="NCBI Taxonomy" id="312017"/>
    <lineage>
        <taxon>Eukaryota</taxon>
        <taxon>Sar</taxon>
        <taxon>Alveolata</taxon>
        <taxon>Ciliophora</taxon>
        <taxon>Intramacronucleata</taxon>
        <taxon>Oligohymenophorea</taxon>
        <taxon>Hymenostomatida</taxon>
        <taxon>Tetrahymenina</taxon>
        <taxon>Tetrahymenidae</taxon>
        <taxon>Tetrahymena</taxon>
    </lineage>
</organism>
<dbReference type="Pfam" id="PF02010">
    <property type="entry name" value="REJ"/>
    <property type="match status" value="1"/>
</dbReference>
<evidence type="ECO:0000313" key="5">
    <source>
        <dbReference type="Proteomes" id="UP000009168"/>
    </source>
</evidence>
<gene>
    <name evidence="4" type="ORF">TTHERM_00129590</name>
</gene>
<keyword evidence="5" id="KW-1185">Reference proteome</keyword>
<dbReference type="RefSeq" id="XP_001016427.2">
    <property type="nucleotide sequence ID" value="XM_001016427.2"/>
</dbReference>
<dbReference type="Proteomes" id="UP000009168">
    <property type="component" value="Unassembled WGS sequence"/>
</dbReference>
<dbReference type="Pfam" id="PF03302">
    <property type="entry name" value="VSP"/>
    <property type="match status" value="1"/>
</dbReference>
<dbReference type="Gene3D" id="2.10.220.10">
    <property type="entry name" value="Hormone Receptor, Insulin-like Growth Factor Receptor 1, Chain A, domain 2"/>
    <property type="match status" value="5"/>
</dbReference>
<dbReference type="InterPro" id="IPR005127">
    <property type="entry name" value="Giardia_VSP"/>
</dbReference>
<feature type="chain" id="PRO_5003711799" evidence="2">
    <location>
        <begin position="24"/>
        <end position="1961"/>
    </location>
</feature>
<feature type="transmembrane region" description="Helical" evidence="1">
    <location>
        <begin position="1737"/>
        <end position="1760"/>
    </location>
</feature>
<dbReference type="KEGG" id="tet:TTHERM_00129590"/>
<dbReference type="GeneID" id="7846247"/>
<dbReference type="PANTHER" id="PTHR15332:SF175">
    <property type="entry name" value="PROPROTEIN CONVERTASE SUBTILISIN_KEXIN TYPE 5-LIKE"/>
    <property type="match status" value="1"/>
</dbReference>
<dbReference type="OrthoDB" id="10035969at2759"/>
<dbReference type="SMART" id="SM00261">
    <property type="entry name" value="FU"/>
    <property type="match status" value="7"/>
</dbReference>
<keyword evidence="1" id="KW-1133">Transmembrane helix</keyword>
<feature type="signal peptide" evidence="2">
    <location>
        <begin position="1"/>
        <end position="23"/>
    </location>
</feature>
<reference evidence="5" key="1">
    <citation type="journal article" date="2006" name="PLoS Biol.">
        <title>Macronuclear genome sequence of the ciliate Tetrahymena thermophila, a model eukaryote.</title>
        <authorList>
            <person name="Eisen J.A."/>
            <person name="Coyne R.S."/>
            <person name="Wu M."/>
            <person name="Wu D."/>
            <person name="Thiagarajan M."/>
            <person name="Wortman J.R."/>
            <person name="Badger J.H."/>
            <person name="Ren Q."/>
            <person name="Amedeo P."/>
            <person name="Jones K.M."/>
            <person name="Tallon L.J."/>
            <person name="Delcher A.L."/>
            <person name="Salzberg S.L."/>
            <person name="Silva J.C."/>
            <person name="Haas B.J."/>
            <person name="Majoros W.H."/>
            <person name="Farzad M."/>
            <person name="Carlton J.M."/>
            <person name="Smith R.K. Jr."/>
            <person name="Garg J."/>
            <person name="Pearlman R.E."/>
            <person name="Karrer K.M."/>
            <person name="Sun L."/>
            <person name="Manning G."/>
            <person name="Elde N.C."/>
            <person name="Turkewitz A.P."/>
            <person name="Asai D.J."/>
            <person name="Wilkes D.E."/>
            <person name="Wang Y."/>
            <person name="Cai H."/>
            <person name="Collins K."/>
            <person name="Stewart B.A."/>
            <person name="Lee S.R."/>
            <person name="Wilamowska K."/>
            <person name="Weinberg Z."/>
            <person name="Ruzzo W.L."/>
            <person name="Wloga D."/>
            <person name="Gaertig J."/>
            <person name="Frankel J."/>
            <person name="Tsao C.-C."/>
            <person name="Gorovsky M.A."/>
            <person name="Keeling P.J."/>
            <person name="Waller R.F."/>
            <person name="Patron N.J."/>
            <person name="Cherry J.M."/>
            <person name="Stover N.A."/>
            <person name="Krieger C.J."/>
            <person name="del Toro C."/>
            <person name="Ryder H.F."/>
            <person name="Williamson S.C."/>
            <person name="Barbeau R.A."/>
            <person name="Hamilton E.P."/>
            <person name="Orias E."/>
        </authorList>
    </citation>
    <scope>NUCLEOTIDE SEQUENCE [LARGE SCALE GENOMIC DNA]</scope>
    <source>
        <strain evidence="5">SB210</strain>
    </source>
</reference>
<accession>I7LUW6</accession>
<keyword evidence="1" id="KW-0472">Membrane</keyword>
<evidence type="ECO:0000259" key="3">
    <source>
        <dbReference type="Pfam" id="PF02010"/>
    </source>
</evidence>
<dbReference type="SUPFAM" id="SSF57184">
    <property type="entry name" value="Growth factor receptor domain"/>
    <property type="match status" value="3"/>
</dbReference>
<dbReference type="InParanoid" id="I7LUW6"/>
<evidence type="ECO:0000256" key="2">
    <source>
        <dbReference type="SAM" id="SignalP"/>
    </source>
</evidence>
<dbReference type="CDD" id="cd00064">
    <property type="entry name" value="FU"/>
    <property type="match status" value="7"/>
</dbReference>
<dbReference type="PANTHER" id="PTHR15332">
    <property type="entry name" value="PROPROTEIN CONVERTASE SUBTILISIN_KEXIN TYPE 5-LIKE"/>
    <property type="match status" value="1"/>
</dbReference>
<name>I7LUW6_TETTS</name>
<evidence type="ECO:0000256" key="1">
    <source>
        <dbReference type="SAM" id="Phobius"/>
    </source>
</evidence>
<evidence type="ECO:0000313" key="4">
    <source>
        <dbReference type="EMBL" id="EAR96182.2"/>
    </source>
</evidence>
<dbReference type="EMBL" id="GG662699">
    <property type="protein sequence ID" value="EAR96182.2"/>
    <property type="molecule type" value="Genomic_DNA"/>
</dbReference>
<dbReference type="InterPro" id="IPR002859">
    <property type="entry name" value="PKD/REJ-like"/>
</dbReference>
<sequence length="1961" mass="223231">MVKDKFSFFILLILLKLLSYVITKTQEDCSSILSKRSFVSSRSECLINQGPPSSPSNNDVEFSQNLQGLQSNPCIGVKQIVCNSKSELVLSTDNCKSDTNFAIQKSSSKLIQKIYLEINYLVESGQSFTANSIYQVNSQPFQNSGQFDLYCGSNYFHLTQINADINSYSLSISFKPYPSQSYNTAVYGFILAIQYCPDSCVSCNDSGCTQCSPGYTLSNGTCSVSCDISCSTCSGPGVNQCTICNNNYYISDKNNYCVSSCDSNQYIDSTSPQKYCRSCVNNCQTCTNSNSCQKCLTSYYYTGYSCAPCDNTCYSCSGPGKNQCIKCQYNYYISEKLNNYCDPNCDLTSGQFIDYSNPDQKYCKKCISNCQTCTNSNSCQKCLTSYYYTGSSCAPCDNTCYSCSGPAKNQCIKCQNNYYISEKLNNYCDPNCDLTSGQFIDYSNPDQKYCKNCISNCKSCNNNTSCTTCIDNYYVSGNTCSPCDNSCKYCQGPGVNQCIVCRQSGYFIQPDNNNTCVQSCDQNNGYYIDKLVNRQQWYCKKCLLSCKTCSNGNSCSTCFDQNFLDSSNQCQPCHSSCQTCNGTQNTNCIICKSGLHMQLSTNLCVQQCDSNEFLNALSQCQKCDNSCKTCDGSSPNNCKSCYSSFYLYNKSCVPVCPNGYSLNTNTLACEPCQDKLSCNNCYNTCQLCTLAQIQTQKCNTCYTETRRLDPNNNCTCLNPKDKRNLFYQCSYQNIAVLYASLSESIPQLIIDFGSPLKSIVSSPNQLCKQVFEDQTFALLGSDCSCSITDSQFIVTLTNSSSIMENNLIYFKSGILQFQDYNVFIDTFYRNIVYQNKTDNPLLQFQSNFIENTCNPVMVTLSDLKNDAGRGFFNLTWSLEEITGITRDEQIQSINQIMKTASQNLNRTLIIDPSNLPPNQNITIKFSFLLKVNRTGQQTFKIFYRKEKIIRINYQQSIYPPIYRYKSLSFYFQFYIEACEFGNSTYFNEPTDLKIVSPQLTQIEQNIKNYNESSFQLDIPPYTFQSNQTFNTSIILNLTSDNRISSIKNISIDVLISNLYLSIVGGSNFIVSYQKQFDLVSEFRDYEVQDQTSLLGVTFTWQCKSLSSEDRICYDYNHQIVQINQGISSISFPERNFQPYSIIVLTIEGQKEKRSANFTATCIFTELDIPPLIVLQPPQQQNQKINLNQDLNFVIQYGSNISSDILSYAGALLYKNKIVGAIKFDYYQVKFRIWSYFQNIDPSIPTVQVRFSVYNPSYVMPSLATITLLINIPPKNCILSISPNQGVALQTIFSIKFSNCVDEDSPLTYQFFYYNNQADYELELDSPWNISRRLIKDQTTSYVMNTTLPQGSLVIMSQVMDSQLGISNSTLTIQVNGQNETEDNYYQLVDQLIKQAQQNSQSFNDQIVSLSIIGEDLSKNKQFQASQKINDLKAQLISNLQEKSFQLPQFSLLSTYANKVIAQLQQTLTDSKENQKDSIYNQLQKIIQHTLLSIQYNNASSLQQNNDIYMQNLIDSFKILNSTVNQGSSMLDFEHYNNISFQIGSILSNSTLPNQGSLILDGNLSSLLSDTITQKNIYRYALPFNDSDSQNSTNQFNIVRNTYALNIYEKTTKFQEYVKQYENISSNFQYSKNKVITTTINSTSSQNLLNDSRVAYQFNNAVSSKKYNMTCLQQNDVKWSKNDCSILKQQQNNFKCLCQSQSPTTIIEDIDDMFLKNKNLDTVLGEQGILNILKFKEFYLYASFWVLSTFTALEIFLLILGKYLDRKTRQKIISQVFPDKLISQQIKDQEFLDQADIQTFPKIQLVNEDQQPKVEPFTPPQINKQYPSLILQNGQSQKSPKQIQSIQPSERNQMVPYARRKRTKFLHLQTQEKFPESSSNNLSQNRIQDNQLQIFKQRSIFDQDENPQQSIQITSQNETKEIQDSHIKQQQVWKNNICHFLNWTLFGLSLYNIGNIQWKICE</sequence>
<keyword evidence="2" id="KW-0732">Signal</keyword>